<sequence length="39" mass="4571">MAISLRCVESVSQKKEKKRKVPQSRGEFRRIELVVTEKP</sequence>
<dbReference type="EMBL" id="GBXM01058642">
    <property type="protein sequence ID" value="JAH49935.1"/>
    <property type="molecule type" value="Transcribed_RNA"/>
</dbReference>
<evidence type="ECO:0000313" key="2">
    <source>
        <dbReference type="EMBL" id="JAH49935.1"/>
    </source>
</evidence>
<evidence type="ECO:0000256" key="1">
    <source>
        <dbReference type="SAM" id="MobiDB-lite"/>
    </source>
</evidence>
<name>A0A0E9TAL0_ANGAN</name>
<reference evidence="2" key="1">
    <citation type="submission" date="2014-11" db="EMBL/GenBank/DDBJ databases">
        <authorList>
            <person name="Amaro Gonzalez C."/>
        </authorList>
    </citation>
    <scope>NUCLEOTIDE SEQUENCE</scope>
</reference>
<protein>
    <submittedName>
        <fullName evidence="2">Uncharacterized protein</fullName>
    </submittedName>
</protein>
<accession>A0A0E9TAL0</accession>
<proteinExistence type="predicted"/>
<reference evidence="2" key="2">
    <citation type="journal article" date="2015" name="Fish Shellfish Immunol.">
        <title>Early steps in the European eel (Anguilla anguilla)-Vibrio vulnificus interaction in the gills: Role of the RtxA13 toxin.</title>
        <authorList>
            <person name="Callol A."/>
            <person name="Pajuelo D."/>
            <person name="Ebbesson L."/>
            <person name="Teles M."/>
            <person name="MacKenzie S."/>
            <person name="Amaro C."/>
        </authorList>
    </citation>
    <scope>NUCLEOTIDE SEQUENCE</scope>
</reference>
<dbReference type="AlphaFoldDB" id="A0A0E9TAL0"/>
<feature type="region of interest" description="Disordered" evidence="1">
    <location>
        <begin position="1"/>
        <end position="23"/>
    </location>
</feature>
<organism evidence="2">
    <name type="scientific">Anguilla anguilla</name>
    <name type="common">European freshwater eel</name>
    <name type="synonym">Muraena anguilla</name>
    <dbReference type="NCBI Taxonomy" id="7936"/>
    <lineage>
        <taxon>Eukaryota</taxon>
        <taxon>Metazoa</taxon>
        <taxon>Chordata</taxon>
        <taxon>Craniata</taxon>
        <taxon>Vertebrata</taxon>
        <taxon>Euteleostomi</taxon>
        <taxon>Actinopterygii</taxon>
        <taxon>Neopterygii</taxon>
        <taxon>Teleostei</taxon>
        <taxon>Anguilliformes</taxon>
        <taxon>Anguillidae</taxon>
        <taxon>Anguilla</taxon>
    </lineage>
</organism>